<keyword evidence="2 3" id="KW-0560">Oxidoreductase</keyword>
<dbReference type="EC" id="1.5.1.33" evidence="3"/>
<evidence type="ECO:0000313" key="4">
    <source>
        <dbReference type="Proteomes" id="UP000219285"/>
    </source>
</evidence>
<dbReference type="SUPFAM" id="SSF51735">
    <property type="entry name" value="NAD(P)-binding Rossmann-fold domains"/>
    <property type="match status" value="1"/>
</dbReference>
<dbReference type="Proteomes" id="UP000219285">
    <property type="component" value="Chromosome"/>
</dbReference>
<dbReference type="PRINTS" id="PR00081">
    <property type="entry name" value="GDHRDH"/>
</dbReference>
<dbReference type="PANTHER" id="PTHR43639">
    <property type="entry name" value="OXIDOREDUCTASE, SHORT-CHAIN DEHYDROGENASE/REDUCTASE FAMILY (AFU_ORTHOLOGUE AFUA_5G02870)"/>
    <property type="match status" value="1"/>
</dbReference>
<dbReference type="EMBL" id="CP052766">
    <property type="protein sequence ID" value="QJR79528.1"/>
    <property type="molecule type" value="Genomic_DNA"/>
</dbReference>
<keyword evidence="4" id="KW-1185">Reference proteome</keyword>
<proteinExistence type="inferred from homology"/>
<evidence type="ECO:0000256" key="2">
    <source>
        <dbReference type="ARBA" id="ARBA00023002"/>
    </source>
</evidence>
<sequence>MTSSAPVALITGAAKRIGAVLAEQLHSKGFCVIIHYHHSQTAAEALAHSLNQRRDNSAITLQADLCDLDAVNQLASDAQDAFGRIDLLVNNASAFYPTPMGSMTKQDWDILVGSNVQGALFLTQALAASLRAQNGSVVNMIDMHVDRPLPQHAIYCLAKSALVSVTRSLANELAPAIRVNGIAPGAILWPEKTLCEDEKNQMLASIPLNRLGSPDNIAHALTFLVEADYVTGQVLYVDGGRSIMSNASA</sequence>
<reference evidence="3 4" key="2">
    <citation type="submission" date="2020-04" db="EMBL/GenBank/DDBJ databases">
        <title>Complete genome sequence of Alteromonas pelagimontana 5.12T.</title>
        <authorList>
            <person name="Sinha R.K."/>
            <person name="Krishnan K.P."/>
            <person name="Kurian J.P."/>
        </authorList>
    </citation>
    <scope>NUCLEOTIDE SEQUENCE [LARGE SCALE GENOMIC DNA]</scope>
    <source>
        <strain evidence="3 4">5.12</strain>
    </source>
</reference>
<dbReference type="InterPro" id="IPR002347">
    <property type="entry name" value="SDR_fam"/>
</dbReference>
<organism evidence="3 4">
    <name type="scientific">Alteromonas pelagimontana</name>
    <dbReference type="NCBI Taxonomy" id="1858656"/>
    <lineage>
        <taxon>Bacteria</taxon>
        <taxon>Pseudomonadati</taxon>
        <taxon>Pseudomonadota</taxon>
        <taxon>Gammaproteobacteria</taxon>
        <taxon>Alteromonadales</taxon>
        <taxon>Alteromonadaceae</taxon>
        <taxon>Alteromonas/Salinimonas group</taxon>
        <taxon>Alteromonas</taxon>
    </lineage>
</organism>
<dbReference type="NCBIfam" id="NF006598">
    <property type="entry name" value="PRK09135.1"/>
    <property type="match status" value="1"/>
</dbReference>
<dbReference type="PANTHER" id="PTHR43639:SF1">
    <property type="entry name" value="SHORT-CHAIN DEHYDROGENASE_REDUCTASE FAMILY PROTEIN"/>
    <property type="match status" value="1"/>
</dbReference>
<gene>
    <name evidence="3" type="ORF">CA267_001310</name>
</gene>
<dbReference type="PRINTS" id="PR00080">
    <property type="entry name" value="SDRFAMILY"/>
</dbReference>
<comment type="similarity">
    <text evidence="1">Belongs to the short-chain dehydrogenases/reductases (SDR) family.</text>
</comment>
<evidence type="ECO:0000313" key="3">
    <source>
        <dbReference type="EMBL" id="QJR79528.1"/>
    </source>
</evidence>
<dbReference type="GO" id="GO:0047040">
    <property type="term" value="F:pteridine reductase activity"/>
    <property type="evidence" value="ECO:0007669"/>
    <property type="project" value="UniProtKB-EC"/>
</dbReference>
<evidence type="ECO:0000256" key="1">
    <source>
        <dbReference type="ARBA" id="ARBA00006484"/>
    </source>
</evidence>
<dbReference type="OrthoDB" id="9793499at2"/>
<dbReference type="Gene3D" id="3.40.50.720">
    <property type="entry name" value="NAD(P)-binding Rossmann-like Domain"/>
    <property type="match status" value="1"/>
</dbReference>
<dbReference type="AlphaFoldDB" id="A0A6M4M9P8"/>
<dbReference type="KEGG" id="apel:CA267_001310"/>
<dbReference type="RefSeq" id="WP_075609143.1">
    <property type="nucleotide sequence ID" value="NZ_CP052766.1"/>
</dbReference>
<reference evidence="4" key="1">
    <citation type="submission" date="2014-12" db="EMBL/GenBank/DDBJ databases">
        <title>Complete genome sequence of a multi-drug resistant Klebsiella pneumoniae.</title>
        <authorList>
            <person name="Hua X."/>
            <person name="Chen Q."/>
            <person name="Li X."/>
            <person name="Feng Y."/>
            <person name="Ruan Z."/>
            <person name="Yu Y."/>
        </authorList>
    </citation>
    <scope>NUCLEOTIDE SEQUENCE [LARGE SCALE GENOMIC DNA]</scope>
    <source>
        <strain evidence="4">5.12</strain>
    </source>
</reference>
<name>A0A6M4M9P8_9ALTE</name>
<dbReference type="InterPro" id="IPR036291">
    <property type="entry name" value="NAD(P)-bd_dom_sf"/>
</dbReference>
<protein>
    <submittedName>
        <fullName evidence="3">Pteridine reductase</fullName>
        <ecNumber evidence="3">1.5.1.33</ecNumber>
    </submittedName>
</protein>
<dbReference type="Pfam" id="PF13561">
    <property type="entry name" value="adh_short_C2"/>
    <property type="match status" value="1"/>
</dbReference>
<accession>A0A6M4M9P8</accession>
<dbReference type="FunFam" id="3.40.50.720:FF:000084">
    <property type="entry name" value="Short-chain dehydrogenase reductase"/>
    <property type="match status" value="1"/>
</dbReference>